<organism evidence="1">
    <name type="scientific">gut metagenome</name>
    <dbReference type="NCBI Taxonomy" id="749906"/>
    <lineage>
        <taxon>unclassified sequences</taxon>
        <taxon>metagenomes</taxon>
        <taxon>organismal metagenomes</taxon>
    </lineage>
</organism>
<reference evidence="1" key="1">
    <citation type="journal article" date="2012" name="PLoS ONE">
        <title>Gene sets for utilization of primary and secondary nutrition supplies in the distal gut of endangered iberian lynx.</title>
        <authorList>
            <person name="Alcaide M."/>
            <person name="Messina E."/>
            <person name="Richter M."/>
            <person name="Bargiela R."/>
            <person name="Peplies J."/>
            <person name="Huws S.A."/>
            <person name="Newbold C.J."/>
            <person name="Golyshin P.N."/>
            <person name="Simon M.A."/>
            <person name="Lopez G."/>
            <person name="Yakimov M.M."/>
            <person name="Ferrer M."/>
        </authorList>
    </citation>
    <scope>NUCLEOTIDE SEQUENCE</scope>
</reference>
<comment type="caution">
    <text evidence="1">The sequence shown here is derived from an EMBL/GenBank/DDBJ whole genome shotgun (WGS) entry which is preliminary data.</text>
</comment>
<proteinExistence type="predicted"/>
<evidence type="ECO:0000313" key="1">
    <source>
        <dbReference type="EMBL" id="EJW93653.1"/>
    </source>
</evidence>
<sequence length="45" mass="4973">MRQVPHALLTRSPLSQKKQALSDFVRLACVRRAASVRPEPGSNSL</sequence>
<accession>J9FGU7</accession>
<dbReference type="AlphaFoldDB" id="J9FGU7"/>
<gene>
    <name evidence="1" type="ORF">EVA_18239</name>
</gene>
<dbReference type="EMBL" id="AMCI01006848">
    <property type="protein sequence ID" value="EJW93653.1"/>
    <property type="molecule type" value="Genomic_DNA"/>
</dbReference>
<protein>
    <submittedName>
        <fullName evidence="1">Uncharacterized protein</fullName>
    </submittedName>
</protein>
<name>J9FGU7_9ZZZZ</name>